<dbReference type="PANTHER" id="PTHR43874:SF206">
    <property type="entry name" value="RESPONSE REGULATOR RECEIVER DOMAIN PROTEIN"/>
    <property type="match status" value="1"/>
</dbReference>
<dbReference type="GeneID" id="100793391"/>
<proteinExistence type="predicted"/>
<dbReference type="GO" id="GO:0005634">
    <property type="term" value="C:nucleus"/>
    <property type="evidence" value="ECO:0007669"/>
    <property type="project" value="UniProtKB-SubCell"/>
</dbReference>
<dbReference type="Pfam" id="PF00072">
    <property type="entry name" value="Response_reg"/>
    <property type="match status" value="1"/>
</dbReference>
<evidence type="ECO:0000313" key="10">
    <source>
        <dbReference type="Proteomes" id="UP000008827"/>
    </source>
</evidence>
<reference evidence="9" key="2">
    <citation type="submission" date="2018-02" db="UniProtKB">
        <authorList>
            <consortium name="EnsemblPlants"/>
        </authorList>
    </citation>
    <scope>IDENTIFICATION</scope>
    <source>
        <strain evidence="9">Williams 82</strain>
    </source>
</reference>
<keyword evidence="4" id="KW-0804">Transcription</keyword>
<dbReference type="PANTHER" id="PTHR43874">
    <property type="entry name" value="TWO-COMPONENT RESPONSE REGULATOR"/>
    <property type="match status" value="1"/>
</dbReference>
<keyword evidence="2" id="KW-0902">Two-component regulatory system</keyword>
<dbReference type="NCBIfam" id="TIGR01557">
    <property type="entry name" value="myb_SHAQKYF"/>
    <property type="match status" value="1"/>
</dbReference>
<evidence type="ECO:0000256" key="6">
    <source>
        <dbReference type="PROSITE-ProRule" id="PRU00169"/>
    </source>
</evidence>
<reference evidence="8" key="3">
    <citation type="submission" date="2018-07" db="EMBL/GenBank/DDBJ databases">
        <title>WGS assembly of Glycine max.</title>
        <authorList>
            <person name="Schmutz J."/>
            <person name="Cannon S."/>
            <person name="Schlueter J."/>
            <person name="Ma J."/>
            <person name="Mitros T."/>
            <person name="Nelson W."/>
            <person name="Hyten D."/>
            <person name="Song Q."/>
            <person name="Thelen J."/>
            <person name="Cheng J."/>
            <person name="Xu D."/>
            <person name="Hellsten U."/>
            <person name="May G."/>
            <person name="Yu Y."/>
            <person name="Sakurai T."/>
            <person name="Umezawa T."/>
            <person name="Bhattacharyya M."/>
            <person name="Sandhu D."/>
            <person name="Valliyodan B."/>
            <person name="Lindquist E."/>
            <person name="Peto M."/>
            <person name="Grant D."/>
            <person name="Shu S."/>
            <person name="Goodstein D."/>
            <person name="Barry K."/>
            <person name="Futrell-Griggs M."/>
            <person name="Abernathy B."/>
            <person name="Du J."/>
            <person name="Tian Z."/>
            <person name="Zhu L."/>
            <person name="Gill N."/>
            <person name="Joshi T."/>
            <person name="Libault M."/>
            <person name="Sethuraman A."/>
            <person name="Zhang X."/>
            <person name="Shinozaki K."/>
            <person name="Nguyen H."/>
            <person name="Wing R."/>
            <person name="Cregan P."/>
            <person name="Specht J."/>
            <person name="Grimwood J."/>
            <person name="Rokhsar D."/>
            <person name="Stacey G."/>
            <person name="Shoemaker R."/>
            <person name="Jackson S."/>
        </authorList>
    </citation>
    <scope>NUCLEOTIDE SEQUENCE</scope>
    <source>
        <tissue evidence="8">Callus</tissue>
    </source>
</reference>
<dbReference type="Proteomes" id="UP000008827">
    <property type="component" value="Chromosome 19"/>
</dbReference>
<dbReference type="InterPro" id="IPR001789">
    <property type="entry name" value="Sig_transdc_resp-reg_receiver"/>
</dbReference>
<dbReference type="InterPro" id="IPR009057">
    <property type="entry name" value="Homeodomain-like_sf"/>
</dbReference>
<evidence type="ECO:0000259" key="7">
    <source>
        <dbReference type="PROSITE" id="PS50110"/>
    </source>
</evidence>
<name>A0A0R0EI42_SOYBN</name>
<keyword evidence="10" id="KW-1185">Reference proteome</keyword>
<reference evidence="8 9" key="1">
    <citation type="journal article" date="2010" name="Nature">
        <title>Genome sequence of the palaeopolyploid soybean.</title>
        <authorList>
            <person name="Schmutz J."/>
            <person name="Cannon S.B."/>
            <person name="Schlueter J."/>
            <person name="Ma J."/>
            <person name="Mitros T."/>
            <person name="Nelson W."/>
            <person name="Hyten D.L."/>
            <person name="Song Q."/>
            <person name="Thelen J.J."/>
            <person name="Cheng J."/>
            <person name="Xu D."/>
            <person name="Hellsten U."/>
            <person name="May G.D."/>
            <person name="Yu Y."/>
            <person name="Sakurai T."/>
            <person name="Umezawa T."/>
            <person name="Bhattacharyya M.K."/>
            <person name="Sandhu D."/>
            <person name="Valliyodan B."/>
            <person name="Lindquist E."/>
            <person name="Peto M."/>
            <person name="Grant D."/>
            <person name="Shu S."/>
            <person name="Goodstein D."/>
            <person name="Barry K."/>
            <person name="Futrell-Griggs M."/>
            <person name="Abernathy B."/>
            <person name="Du J."/>
            <person name="Tian Z."/>
            <person name="Zhu L."/>
            <person name="Gill N."/>
            <person name="Joshi T."/>
            <person name="Libault M."/>
            <person name="Sethuraman A."/>
            <person name="Zhang X.-C."/>
            <person name="Shinozaki K."/>
            <person name="Nguyen H.T."/>
            <person name="Wing R.A."/>
            <person name="Cregan P."/>
            <person name="Specht J."/>
            <person name="Grimwood J."/>
            <person name="Rokhsar D."/>
            <person name="Stacey G."/>
            <person name="Shoemaker R.C."/>
            <person name="Jackson S.A."/>
        </authorList>
    </citation>
    <scope>NUCLEOTIDE SEQUENCE [LARGE SCALE GENOMIC DNA]</scope>
    <source>
        <strain evidence="9">cv. Williams 82</strain>
        <tissue evidence="8">Callus</tissue>
    </source>
</reference>
<evidence type="ECO:0000256" key="4">
    <source>
        <dbReference type="ARBA" id="ARBA00023163"/>
    </source>
</evidence>
<evidence type="ECO:0000313" key="9">
    <source>
        <dbReference type="EnsemblPlants" id="KRG93917"/>
    </source>
</evidence>
<dbReference type="Gene3D" id="1.10.10.60">
    <property type="entry name" value="Homeodomain-like"/>
    <property type="match status" value="1"/>
</dbReference>
<evidence type="ECO:0000313" key="8">
    <source>
        <dbReference type="EMBL" id="KRG93917.1"/>
    </source>
</evidence>
<dbReference type="InterPro" id="IPR045279">
    <property type="entry name" value="ARR-like"/>
</dbReference>
<keyword evidence="5" id="KW-0539">Nucleus</keyword>
<dbReference type="RefSeq" id="XP_040868793.1">
    <property type="nucleotide sequence ID" value="XM_041012859.1"/>
</dbReference>
<dbReference type="AlphaFoldDB" id="A0A0R0EI42"/>
<dbReference type="ExpressionAtlas" id="A0A0R0EI42">
    <property type="expression patterns" value="baseline and differential"/>
</dbReference>
<keyword evidence="6" id="KW-0597">Phosphoprotein</keyword>
<dbReference type="InterPro" id="IPR006447">
    <property type="entry name" value="Myb_dom_plants"/>
</dbReference>
<dbReference type="GO" id="GO:0000160">
    <property type="term" value="P:phosphorelay signal transduction system"/>
    <property type="evidence" value="ECO:0007669"/>
    <property type="project" value="UniProtKB-KW"/>
</dbReference>
<accession>A0A0R0EI42</accession>
<evidence type="ECO:0000256" key="5">
    <source>
        <dbReference type="ARBA" id="ARBA00023242"/>
    </source>
</evidence>
<comment type="subcellular location">
    <subcellularLocation>
        <location evidence="1">Nucleus</location>
    </subcellularLocation>
</comment>
<evidence type="ECO:0000256" key="1">
    <source>
        <dbReference type="ARBA" id="ARBA00004123"/>
    </source>
</evidence>
<dbReference type="InterPro" id="IPR011006">
    <property type="entry name" value="CheY-like_superfamily"/>
</dbReference>
<keyword evidence="3" id="KW-0805">Transcription regulation</keyword>
<dbReference type="EMBL" id="CM000852">
    <property type="protein sequence ID" value="KRG93917.1"/>
    <property type="molecule type" value="Genomic_DNA"/>
</dbReference>
<gene>
    <name evidence="9" type="primary">LOC100793391</name>
    <name evidence="8" type="ORF">GLYMA_19G049400</name>
</gene>
<feature type="domain" description="Response regulatory" evidence="7">
    <location>
        <begin position="66"/>
        <end position="181"/>
    </location>
</feature>
<evidence type="ECO:0000256" key="2">
    <source>
        <dbReference type="ARBA" id="ARBA00023012"/>
    </source>
</evidence>
<dbReference type="EnsemblPlants" id="KRG93917">
    <property type="protein sequence ID" value="KRG93917"/>
    <property type="gene ID" value="GLYMA_19G049400"/>
</dbReference>
<feature type="modified residue" description="4-aspartylphosphate" evidence="6">
    <location>
        <position position="117"/>
    </location>
</feature>
<sequence length="366" mass="41962">MVVAIKVLHDGFVRMEQMKREIESMLVEMDCTKMILDSRQRIVEYWVFTVEKSKVSSNHFFVGGLWVVAVDDDTTILEIIKQMGFKCHYRVATFSDAPDALNYVLENKDRIDVILVDVHLPNMDGYEFLKHINKEIDIPVIIMSVDGSTSAVRKAITHGACDYWTKPFSENQFKIMWKHVAMKAWNEKKLQKKDFSEFASSVLDANLKDQKEISSNSKESDVDDCDAQPKKPRIAWKGELHCQFVKAVMHIGLDKAQPKKILEVMNIPGLTKDHVASHLQKYRFDLKKSNEVAVQQNEMQLPNSIQSTEPIDWFNPEGWTSQPDESILESVSVQSQNQQQGGGSLHVLPPPLDGFRIQTDWCNMNF</sequence>
<protein>
    <recommendedName>
        <fullName evidence="7">Response regulatory domain-containing protein</fullName>
    </recommendedName>
</protein>
<dbReference type="GO" id="GO:0009736">
    <property type="term" value="P:cytokinin-activated signaling pathway"/>
    <property type="evidence" value="ECO:0007669"/>
    <property type="project" value="InterPro"/>
</dbReference>
<organism evidence="8">
    <name type="scientific">Glycine max</name>
    <name type="common">Soybean</name>
    <name type="synonym">Glycine hispida</name>
    <dbReference type="NCBI Taxonomy" id="3847"/>
    <lineage>
        <taxon>Eukaryota</taxon>
        <taxon>Viridiplantae</taxon>
        <taxon>Streptophyta</taxon>
        <taxon>Embryophyta</taxon>
        <taxon>Tracheophyta</taxon>
        <taxon>Spermatophyta</taxon>
        <taxon>Magnoliopsida</taxon>
        <taxon>eudicotyledons</taxon>
        <taxon>Gunneridae</taxon>
        <taxon>Pentapetalae</taxon>
        <taxon>rosids</taxon>
        <taxon>fabids</taxon>
        <taxon>Fabales</taxon>
        <taxon>Fabaceae</taxon>
        <taxon>Papilionoideae</taxon>
        <taxon>50 kb inversion clade</taxon>
        <taxon>NPAAA clade</taxon>
        <taxon>indigoferoid/millettioid clade</taxon>
        <taxon>Phaseoleae</taxon>
        <taxon>Glycine</taxon>
        <taxon>Glycine subgen. Soja</taxon>
    </lineage>
</organism>
<dbReference type="Gene3D" id="3.40.50.2300">
    <property type="match status" value="1"/>
</dbReference>
<dbReference type="GO" id="GO:0003677">
    <property type="term" value="F:DNA binding"/>
    <property type="evidence" value="ECO:0007669"/>
    <property type="project" value="InterPro"/>
</dbReference>
<dbReference type="Gramene" id="KRG93917">
    <property type="protein sequence ID" value="KRG93917"/>
    <property type="gene ID" value="GLYMA_19G049400"/>
</dbReference>
<evidence type="ECO:0000256" key="3">
    <source>
        <dbReference type="ARBA" id="ARBA00023015"/>
    </source>
</evidence>
<dbReference type="SUPFAM" id="SSF52172">
    <property type="entry name" value="CheY-like"/>
    <property type="match status" value="1"/>
</dbReference>
<dbReference type="SMART" id="SM00448">
    <property type="entry name" value="REC"/>
    <property type="match status" value="1"/>
</dbReference>
<dbReference type="CDD" id="cd17584">
    <property type="entry name" value="REC_typeB_ARR-like"/>
    <property type="match status" value="1"/>
</dbReference>
<dbReference type="OrthoDB" id="1426639at2759"/>
<dbReference type="PROSITE" id="PS50110">
    <property type="entry name" value="RESPONSE_REGULATORY"/>
    <property type="match status" value="1"/>
</dbReference>
<dbReference type="SMR" id="A0A0R0EI42"/>
<dbReference type="SUPFAM" id="SSF46689">
    <property type="entry name" value="Homeodomain-like"/>
    <property type="match status" value="1"/>
</dbReference>
<dbReference type="FunFam" id="1.10.10.60:FF:000007">
    <property type="entry name" value="Two-component response regulator"/>
    <property type="match status" value="1"/>
</dbReference>